<dbReference type="InterPro" id="IPR000524">
    <property type="entry name" value="Tscrpt_reg_HTH_GntR"/>
</dbReference>
<dbReference type="GO" id="GO:0045892">
    <property type="term" value="P:negative regulation of DNA-templated transcription"/>
    <property type="evidence" value="ECO:0007669"/>
    <property type="project" value="TreeGrafter"/>
</dbReference>
<dbReference type="GO" id="GO:0003677">
    <property type="term" value="F:DNA binding"/>
    <property type="evidence" value="ECO:0007669"/>
    <property type="project" value="UniProtKB-KW"/>
</dbReference>
<gene>
    <name evidence="6" type="primary">yvoA_1</name>
    <name evidence="5" type="ORF">PNU63_15320</name>
    <name evidence="6" type="ORF">RGLFYP36_00189</name>
</gene>
<dbReference type="InterPro" id="IPR036390">
    <property type="entry name" value="WH_DNA-bd_sf"/>
</dbReference>
<dbReference type="PRINTS" id="PR00035">
    <property type="entry name" value="HTHGNTR"/>
</dbReference>
<dbReference type="SUPFAM" id="SSF46785">
    <property type="entry name" value="Winged helix' DNA-binding domain"/>
    <property type="match status" value="1"/>
</dbReference>
<organism evidence="6">
    <name type="scientific">Mediterraneibacter gnavus</name>
    <name type="common">Ruminococcus gnavus</name>
    <dbReference type="NCBI Taxonomy" id="33038"/>
    <lineage>
        <taxon>Bacteria</taxon>
        <taxon>Bacillati</taxon>
        <taxon>Bacillota</taxon>
        <taxon>Clostridia</taxon>
        <taxon>Lachnospirales</taxon>
        <taxon>Lachnospiraceae</taxon>
        <taxon>Mediterraneibacter</taxon>
    </lineage>
</organism>
<dbReference type="SMART" id="SM00345">
    <property type="entry name" value="HTH_GNTR"/>
    <property type="match status" value="1"/>
</dbReference>
<reference evidence="5" key="2">
    <citation type="submission" date="2023-01" db="EMBL/GenBank/DDBJ databases">
        <title>Human gut microbiome strain richness.</title>
        <authorList>
            <person name="Chen-Liaw A."/>
        </authorList>
    </citation>
    <scope>NUCLEOTIDE SEQUENCE</scope>
    <source>
        <strain evidence="5">1001217st1_A9_1001217B_191108</strain>
    </source>
</reference>
<dbReference type="RefSeq" id="WP_022075227.1">
    <property type="nucleotide sequence ID" value="NZ_JAAING010000030.1"/>
</dbReference>
<evidence type="ECO:0000256" key="1">
    <source>
        <dbReference type="ARBA" id="ARBA00023015"/>
    </source>
</evidence>
<evidence type="ECO:0000256" key="3">
    <source>
        <dbReference type="ARBA" id="ARBA00023163"/>
    </source>
</evidence>
<dbReference type="InterPro" id="IPR050679">
    <property type="entry name" value="Bact_HTH_transcr_reg"/>
</dbReference>
<evidence type="ECO:0000259" key="4">
    <source>
        <dbReference type="PROSITE" id="PS50949"/>
    </source>
</evidence>
<keyword evidence="2" id="KW-0238">DNA-binding</keyword>
<feature type="domain" description="HTH gntR-type" evidence="4">
    <location>
        <begin position="13"/>
        <end position="81"/>
    </location>
</feature>
<dbReference type="Pfam" id="PF00392">
    <property type="entry name" value="GntR"/>
    <property type="match status" value="1"/>
</dbReference>
<evidence type="ECO:0000313" key="5">
    <source>
        <dbReference type="EMBL" id="MDB8740127.1"/>
    </source>
</evidence>
<accession>A0A6N3AEG5</accession>
<protein>
    <submittedName>
        <fullName evidence="5">GntR family transcriptional regulator</fullName>
    </submittedName>
    <submittedName>
        <fullName evidence="6">HTH-type transcriptional repressor YvoA</fullName>
    </submittedName>
</protein>
<dbReference type="EMBL" id="CACRUU010000035">
    <property type="protein sequence ID" value="VYT89103.1"/>
    <property type="molecule type" value="Genomic_DNA"/>
</dbReference>
<dbReference type="EMBL" id="JAQMLR010000021">
    <property type="protein sequence ID" value="MDB8740127.1"/>
    <property type="molecule type" value="Genomic_DNA"/>
</dbReference>
<dbReference type="Pfam" id="PF07702">
    <property type="entry name" value="UTRA"/>
    <property type="match status" value="1"/>
</dbReference>
<dbReference type="PANTHER" id="PTHR44846:SF1">
    <property type="entry name" value="MANNOSYL-D-GLYCERATE TRANSPORT_METABOLISM SYSTEM REPRESSOR MNGR-RELATED"/>
    <property type="match status" value="1"/>
</dbReference>
<reference evidence="6" key="1">
    <citation type="submission" date="2019-11" db="EMBL/GenBank/DDBJ databases">
        <authorList>
            <person name="Feng L."/>
        </authorList>
    </citation>
    <scope>NUCLEOTIDE SEQUENCE</scope>
    <source>
        <strain evidence="6">RgnavusLFYP36</strain>
    </source>
</reference>
<keyword evidence="1" id="KW-0805">Transcription regulation</keyword>
<evidence type="ECO:0000256" key="2">
    <source>
        <dbReference type="ARBA" id="ARBA00023125"/>
    </source>
</evidence>
<dbReference type="SMART" id="SM00866">
    <property type="entry name" value="UTRA"/>
    <property type="match status" value="1"/>
</dbReference>
<dbReference type="SUPFAM" id="SSF64288">
    <property type="entry name" value="Chorismate lyase-like"/>
    <property type="match status" value="1"/>
</dbReference>
<dbReference type="PANTHER" id="PTHR44846">
    <property type="entry name" value="MANNOSYL-D-GLYCERATE TRANSPORT/METABOLISM SYSTEM REPRESSOR MNGR-RELATED"/>
    <property type="match status" value="1"/>
</dbReference>
<dbReference type="InterPro" id="IPR011663">
    <property type="entry name" value="UTRA"/>
</dbReference>
<proteinExistence type="predicted"/>
<sequence>MEKNNNINPDSMIPMYKQIVNLLNEKIEKGELKPGDKLPSEAELMEAYSVSRITIRSAISELEEDGLVIRSRGKGTFIASKKAMYSADDTVGFTHSCQQEGKQATTKVVDVSWIYPTMSDTQYLDIEEDTTILCTKRLRFVDDVPTMIETNHYGKGFSFLEGEDLNQSLYDILQKHKITLGKSIRTLEVVYANAQEASLLNIKKGEALLLFTDKHQDEKGKPLFVSKQVYCTERLKFYL</sequence>
<dbReference type="InterPro" id="IPR036388">
    <property type="entry name" value="WH-like_DNA-bd_sf"/>
</dbReference>
<dbReference type="AlphaFoldDB" id="A0A6N3AEG5"/>
<dbReference type="Gene3D" id="3.40.1410.10">
    <property type="entry name" value="Chorismate lyase-like"/>
    <property type="match status" value="1"/>
</dbReference>
<evidence type="ECO:0000313" key="6">
    <source>
        <dbReference type="EMBL" id="VYT89103.1"/>
    </source>
</evidence>
<dbReference type="PROSITE" id="PS50949">
    <property type="entry name" value="HTH_GNTR"/>
    <property type="match status" value="1"/>
</dbReference>
<dbReference type="Proteomes" id="UP001211731">
    <property type="component" value="Unassembled WGS sequence"/>
</dbReference>
<name>A0A6N3AEG5_MEDGN</name>
<keyword evidence="3" id="KW-0804">Transcription</keyword>
<dbReference type="Gene3D" id="1.10.10.10">
    <property type="entry name" value="Winged helix-like DNA-binding domain superfamily/Winged helix DNA-binding domain"/>
    <property type="match status" value="1"/>
</dbReference>
<dbReference type="FunFam" id="1.10.10.10:FF:000079">
    <property type="entry name" value="GntR family transcriptional regulator"/>
    <property type="match status" value="1"/>
</dbReference>
<dbReference type="CDD" id="cd07377">
    <property type="entry name" value="WHTH_GntR"/>
    <property type="match status" value="1"/>
</dbReference>
<dbReference type="InterPro" id="IPR028978">
    <property type="entry name" value="Chorismate_lyase_/UTRA_dom_sf"/>
</dbReference>
<dbReference type="GO" id="GO:0003700">
    <property type="term" value="F:DNA-binding transcription factor activity"/>
    <property type="evidence" value="ECO:0007669"/>
    <property type="project" value="InterPro"/>
</dbReference>